<keyword evidence="7 10" id="KW-0547">Nucleotide-binding</keyword>
<comment type="pathway">
    <text evidence="2 10">Purine metabolism; AMP biosynthesis via salvage pathway; AMP from adenosine: step 1/1.</text>
</comment>
<keyword evidence="8 10" id="KW-0418">Kinase</keyword>
<evidence type="ECO:0000256" key="2">
    <source>
        <dbReference type="ARBA" id="ARBA00004801"/>
    </source>
</evidence>
<evidence type="ECO:0000256" key="3">
    <source>
        <dbReference type="ARBA" id="ARBA00010688"/>
    </source>
</evidence>
<keyword evidence="5 10" id="KW-0808">Transferase</keyword>
<comment type="caution">
    <text evidence="12">The sequence shown here is derived from an EMBL/GenBank/DDBJ whole genome shotgun (WGS) entry which is preliminary data.</text>
</comment>
<evidence type="ECO:0000259" key="11">
    <source>
        <dbReference type="Pfam" id="PF00294"/>
    </source>
</evidence>
<comment type="similarity">
    <text evidence="3 10">Belongs to the carbohydrate kinase PfkB family.</text>
</comment>
<evidence type="ECO:0000256" key="10">
    <source>
        <dbReference type="RuleBase" id="RU368116"/>
    </source>
</evidence>
<dbReference type="Gene3D" id="3.40.1190.20">
    <property type="match status" value="1"/>
</dbReference>
<feature type="domain" description="Carbohydrate kinase PfkB" evidence="11">
    <location>
        <begin position="2"/>
        <end position="134"/>
    </location>
</feature>
<evidence type="ECO:0000256" key="4">
    <source>
        <dbReference type="ARBA" id="ARBA00012119"/>
    </source>
</evidence>
<dbReference type="InterPro" id="IPR011611">
    <property type="entry name" value="PfkB_dom"/>
</dbReference>
<evidence type="ECO:0000256" key="6">
    <source>
        <dbReference type="ARBA" id="ARBA00022726"/>
    </source>
</evidence>
<dbReference type="EC" id="2.7.1.20" evidence="4 10"/>
<evidence type="ECO:0000313" key="13">
    <source>
        <dbReference type="Proteomes" id="UP001439008"/>
    </source>
</evidence>
<dbReference type="Pfam" id="PF00294">
    <property type="entry name" value="PfkB"/>
    <property type="match status" value="1"/>
</dbReference>
<dbReference type="PRINTS" id="PR00989">
    <property type="entry name" value="ADENOKINASE"/>
</dbReference>
<organism evidence="12 13">
    <name type="scientific">Bonamia ostreae</name>
    <dbReference type="NCBI Taxonomy" id="126728"/>
    <lineage>
        <taxon>Eukaryota</taxon>
        <taxon>Sar</taxon>
        <taxon>Rhizaria</taxon>
        <taxon>Endomyxa</taxon>
        <taxon>Ascetosporea</taxon>
        <taxon>Haplosporida</taxon>
        <taxon>Bonamia</taxon>
    </lineage>
</organism>
<keyword evidence="13" id="KW-1185">Reference proteome</keyword>
<comment type="catalytic activity">
    <reaction evidence="10">
        <text>adenosine + ATP = AMP + ADP + H(+)</text>
        <dbReference type="Rhea" id="RHEA:20824"/>
        <dbReference type="ChEBI" id="CHEBI:15378"/>
        <dbReference type="ChEBI" id="CHEBI:16335"/>
        <dbReference type="ChEBI" id="CHEBI:30616"/>
        <dbReference type="ChEBI" id="CHEBI:456215"/>
        <dbReference type="ChEBI" id="CHEBI:456216"/>
        <dbReference type="EC" id="2.7.1.20"/>
    </reaction>
</comment>
<evidence type="ECO:0000256" key="5">
    <source>
        <dbReference type="ARBA" id="ARBA00022679"/>
    </source>
</evidence>
<name>A0ABV2AME2_9EUKA</name>
<keyword evidence="9 10" id="KW-0067">ATP-binding</keyword>
<reference evidence="12 13" key="1">
    <citation type="journal article" date="2024" name="BMC Biol.">
        <title>Comparative genomics of Ascetosporea gives new insight into the evolutionary basis for animal parasitism in Rhizaria.</title>
        <authorList>
            <person name="Hiltunen Thoren M."/>
            <person name="Onut-Brannstrom I."/>
            <person name="Alfjorden A."/>
            <person name="Peckova H."/>
            <person name="Swords F."/>
            <person name="Hooper C."/>
            <person name="Holzer A.S."/>
            <person name="Bass D."/>
            <person name="Burki F."/>
        </authorList>
    </citation>
    <scope>NUCLEOTIDE SEQUENCE [LARGE SCALE GENOMIC DNA]</scope>
    <source>
        <strain evidence="12">20-A016</strain>
    </source>
</reference>
<dbReference type="PANTHER" id="PTHR45769:SF3">
    <property type="entry name" value="ADENOSINE KINASE"/>
    <property type="match status" value="1"/>
</dbReference>
<accession>A0ABV2AME2</accession>
<dbReference type="Proteomes" id="UP001439008">
    <property type="component" value="Unassembled WGS sequence"/>
</dbReference>
<evidence type="ECO:0000256" key="7">
    <source>
        <dbReference type="ARBA" id="ARBA00022741"/>
    </source>
</evidence>
<dbReference type="InterPro" id="IPR001805">
    <property type="entry name" value="Adenokinase"/>
</dbReference>
<comment type="cofactor">
    <cofactor evidence="1 10">
        <name>Mg(2+)</name>
        <dbReference type="ChEBI" id="CHEBI:18420"/>
    </cofactor>
</comment>
<evidence type="ECO:0000256" key="9">
    <source>
        <dbReference type="ARBA" id="ARBA00022840"/>
    </source>
</evidence>
<dbReference type="EMBL" id="JBDODL010000908">
    <property type="protein sequence ID" value="MES1920852.1"/>
    <property type="molecule type" value="Genomic_DNA"/>
</dbReference>
<gene>
    <name evidence="12" type="ORF">MHBO_002476</name>
</gene>
<evidence type="ECO:0000256" key="1">
    <source>
        <dbReference type="ARBA" id="ARBA00001946"/>
    </source>
</evidence>
<sequence length="144" mass="16142">MFPGGAALNTIRVCQWILKSSHPKCTGYIGCKGKDETGSIFQSYSEKDGVRVECVVDPDKPTGVCGVSIYQKERTLVTLLGAGNSFKEEHLDNKGILDLYKNADFVYITGYFICTSIQSIRKVAKYFDRNNKVFSGKYSKRKIF</sequence>
<evidence type="ECO:0000256" key="8">
    <source>
        <dbReference type="ARBA" id="ARBA00022777"/>
    </source>
</evidence>
<proteinExistence type="inferred from homology"/>
<keyword evidence="10" id="KW-0460">Magnesium</keyword>
<keyword evidence="6 10" id="KW-0660">Purine salvage</keyword>
<dbReference type="InterPro" id="IPR029056">
    <property type="entry name" value="Ribokinase-like"/>
</dbReference>
<dbReference type="PANTHER" id="PTHR45769">
    <property type="entry name" value="ADENOSINE KINASE"/>
    <property type="match status" value="1"/>
</dbReference>
<dbReference type="SUPFAM" id="SSF53613">
    <property type="entry name" value="Ribokinase-like"/>
    <property type="match status" value="1"/>
</dbReference>
<protein>
    <recommendedName>
        <fullName evidence="4 10">Adenosine kinase</fullName>
        <shortName evidence="10">AK</shortName>
        <ecNumber evidence="4 10">2.7.1.20</ecNumber>
    </recommendedName>
    <alternativeName>
        <fullName evidence="10">Adenosine 5'-phosphotransferase</fullName>
    </alternativeName>
</protein>
<evidence type="ECO:0000313" key="12">
    <source>
        <dbReference type="EMBL" id="MES1920852.1"/>
    </source>
</evidence>
<comment type="function">
    <text evidence="10">ATP dependent phosphorylation of adenosine and other related nucleoside analogs to monophosphate derivatives.</text>
</comment>